<dbReference type="Proteomes" id="UP000317573">
    <property type="component" value="Unassembled WGS sequence"/>
</dbReference>
<dbReference type="RefSeq" id="WP_145691421.1">
    <property type="nucleotide sequence ID" value="NZ_VLJT01000013.1"/>
</dbReference>
<reference evidence="1 2" key="1">
    <citation type="submission" date="2019-07" db="EMBL/GenBank/DDBJ databases">
        <title>Genome sequencing of lignin-degrading bacterial isolates.</title>
        <authorList>
            <person name="Gladden J."/>
        </authorList>
    </citation>
    <scope>NUCLEOTIDE SEQUENCE [LARGE SCALE GENOMIC DNA]</scope>
    <source>
        <strain evidence="1 2">J45</strain>
    </source>
</reference>
<comment type="caution">
    <text evidence="1">The sequence shown here is derived from an EMBL/GenBank/DDBJ whole genome shotgun (WGS) entry which is preliminary data.</text>
</comment>
<evidence type="ECO:0000313" key="2">
    <source>
        <dbReference type="Proteomes" id="UP000317573"/>
    </source>
</evidence>
<protein>
    <submittedName>
        <fullName evidence="1">Uncharacterized protein</fullName>
    </submittedName>
</protein>
<dbReference type="EMBL" id="VLJT01000013">
    <property type="protein sequence ID" value="TWH17971.1"/>
    <property type="molecule type" value="Genomic_DNA"/>
</dbReference>
<sequence length="116" mass="12834">MFDEQFPDDATYLNDFERAEVMIGIVSQDQALQLAGDDPHLQAWAAHSGWFGRSTWRSHRGHAANPVVEIAKQKLADGAAWELLKSGLFGGDSERADKAISAYSEDFGKAGRQHLF</sequence>
<proteinExistence type="predicted"/>
<organism evidence="1 2">
    <name type="scientific">Rhodococcus rhodochrous J45</name>
    <dbReference type="NCBI Taxonomy" id="935266"/>
    <lineage>
        <taxon>Bacteria</taxon>
        <taxon>Bacillati</taxon>
        <taxon>Actinomycetota</taxon>
        <taxon>Actinomycetes</taxon>
        <taxon>Mycobacteriales</taxon>
        <taxon>Nocardiaceae</taxon>
        <taxon>Rhodococcus</taxon>
    </lineage>
</organism>
<gene>
    <name evidence="1" type="ORF">L618_001600000150</name>
</gene>
<accession>A0A562E873</accession>
<dbReference type="AlphaFoldDB" id="A0A562E873"/>
<evidence type="ECO:0000313" key="1">
    <source>
        <dbReference type="EMBL" id="TWH17971.1"/>
    </source>
</evidence>
<name>A0A562E873_RHORH</name>